<protein>
    <recommendedName>
        <fullName evidence="1">F-box domain-containing protein</fullName>
    </recommendedName>
</protein>
<keyword evidence="3" id="KW-1185">Reference proteome</keyword>
<dbReference type="InterPro" id="IPR036047">
    <property type="entry name" value="F-box-like_dom_sf"/>
</dbReference>
<evidence type="ECO:0000313" key="2">
    <source>
        <dbReference type="EMBL" id="TRM66050.1"/>
    </source>
</evidence>
<accession>A0A550CMM3</accession>
<dbReference type="EMBL" id="VDMD01000004">
    <property type="protein sequence ID" value="TRM66050.1"/>
    <property type="molecule type" value="Genomic_DNA"/>
</dbReference>
<feature type="domain" description="F-box" evidence="1">
    <location>
        <begin position="1"/>
        <end position="49"/>
    </location>
</feature>
<dbReference type="SUPFAM" id="SSF81383">
    <property type="entry name" value="F-box domain"/>
    <property type="match status" value="1"/>
</dbReference>
<evidence type="ECO:0000313" key="3">
    <source>
        <dbReference type="Proteomes" id="UP000320762"/>
    </source>
</evidence>
<dbReference type="OrthoDB" id="3219396at2759"/>
<evidence type="ECO:0000259" key="1">
    <source>
        <dbReference type="PROSITE" id="PS50181"/>
    </source>
</evidence>
<comment type="caution">
    <text evidence="2">The sequence shown here is derived from an EMBL/GenBank/DDBJ whole genome shotgun (WGS) entry which is preliminary data.</text>
</comment>
<dbReference type="InterPro" id="IPR001810">
    <property type="entry name" value="F-box_dom"/>
</dbReference>
<organism evidence="2 3">
    <name type="scientific">Schizophyllum amplum</name>
    <dbReference type="NCBI Taxonomy" id="97359"/>
    <lineage>
        <taxon>Eukaryota</taxon>
        <taxon>Fungi</taxon>
        <taxon>Dikarya</taxon>
        <taxon>Basidiomycota</taxon>
        <taxon>Agaricomycotina</taxon>
        <taxon>Agaricomycetes</taxon>
        <taxon>Agaricomycetidae</taxon>
        <taxon>Agaricales</taxon>
        <taxon>Schizophyllaceae</taxon>
        <taxon>Schizophyllum</taxon>
    </lineage>
</organism>
<reference evidence="2 3" key="1">
    <citation type="journal article" date="2019" name="New Phytol.">
        <title>Comparative genomics reveals unique wood-decay strategies and fruiting body development in the Schizophyllaceae.</title>
        <authorList>
            <person name="Almasi E."/>
            <person name="Sahu N."/>
            <person name="Krizsan K."/>
            <person name="Balint B."/>
            <person name="Kovacs G.M."/>
            <person name="Kiss B."/>
            <person name="Cseklye J."/>
            <person name="Drula E."/>
            <person name="Henrissat B."/>
            <person name="Nagy I."/>
            <person name="Chovatia M."/>
            <person name="Adam C."/>
            <person name="LaButti K."/>
            <person name="Lipzen A."/>
            <person name="Riley R."/>
            <person name="Grigoriev I.V."/>
            <person name="Nagy L.G."/>
        </authorList>
    </citation>
    <scope>NUCLEOTIDE SEQUENCE [LARGE SCALE GENOMIC DNA]</scope>
    <source>
        <strain evidence="2 3">NL-1724</strain>
    </source>
</reference>
<name>A0A550CMM3_9AGAR</name>
<gene>
    <name evidence="2" type="ORF">BD626DRAFT_566685</name>
</gene>
<dbReference type="AlphaFoldDB" id="A0A550CMM3"/>
<dbReference type="Proteomes" id="UP000320762">
    <property type="component" value="Unassembled WGS sequence"/>
</dbReference>
<proteinExistence type="predicted"/>
<sequence>MVNLHDIPPEIMLYMFAFLDIPDLETMTRVSPFCATLASDPLLRRYRLLVIAPARVGHSLFAQGPTGVMLRPTVPDLINRGVLRGLHVERRWRLGHYIGSQASVRQYETSMVLSRRHASSKLTSQLRRRIKASDSRDRVDYHKSYPHAFPDAESSSPAVSRSLLPVMHQLKWSLQRDSLAKMVRGGRGGASSFADWLEQRGRAVVTETESVRLAICPDIRKIVGFYESLTR</sequence>
<dbReference type="STRING" id="97359.A0A550CMM3"/>
<dbReference type="PROSITE" id="PS50181">
    <property type="entry name" value="FBOX"/>
    <property type="match status" value="1"/>
</dbReference>